<keyword evidence="3 9" id="KW-0813">Transport</keyword>
<evidence type="ECO:0000256" key="1">
    <source>
        <dbReference type="ARBA" id="ARBA00004141"/>
    </source>
</evidence>
<dbReference type="GO" id="GO:0005886">
    <property type="term" value="C:plasma membrane"/>
    <property type="evidence" value="ECO:0007669"/>
    <property type="project" value="UniProtKB-SubCell"/>
</dbReference>
<dbReference type="OrthoDB" id="9790355at2"/>
<dbReference type="SUPFAM" id="SSF54631">
    <property type="entry name" value="CBS-domain pair"/>
    <property type="match status" value="1"/>
</dbReference>
<evidence type="ECO:0000256" key="6">
    <source>
        <dbReference type="ARBA" id="ARBA00022989"/>
    </source>
</evidence>
<dbReference type="Proteomes" id="UP000188145">
    <property type="component" value="Chromosome"/>
</dbReference>
<feature type="transmembrane region" description="Helical" evidence="9">
    <location>
        <begin position="288"/>
        <end position="308"/>
    </location>
</feature>
<dbReference type="InterPro" id="IPR036739">
    <property type="entry name" value="SLC41_membr_dom_sf"/>
</dbReference>
<keyword evidence="9" id="KW-0479">Metal-binding</keyword>
<name>A0A1Q2CKQ3_9ACTN</name>
<dbReference type="NCBIfam" id="TIGR00400">
    <property type="entry name" value="mgtE"/>
    <property type="match status" value="1"/>
</dbReference>
<dbReference type="CDD" id="cd04606">
    <property type="entry name" value="CBS_pair_Mg_transporter"/>
    <property type="match status" value="1"/>
</dbReference>
<keyword evidence="6 9" id="KW-1133">Transmembrane helix</keyword>
<dbReference type="InterPro" id="IPR046342">
    <property type="entry name" value="CBS_dom_sf"/>
</dbReference>
<dbReference type="InterPro" id="IPR000644">
    <property type="entry name" value="CBS_dom"/>
</dbReference>
<evidence type="ECO:0000256" key="9">
    <source>
        <dbReference type="RuleBase" id="RU362011"/>
    </source>
</evidence>
<dbReference type="InterPro" id="IPR006669">
    <property type="entry name" value="MgtE_transporter"/>
</dbReference>
<evidence type="ECO:0000256" key="5">
    <source>
        <dbReference type="ARBA" id="ARBA00022842"/>
    </source>
</evidence>
<accession>A0A1Q2CKQ3</accession>
<dbReference type="PANTHER" id="PTHR43773">
    <property type="entry name" value="MAGNESIUM TRANSPORTER MGTE"/>
    <property type="match status" value="1"/>
</dbReference>
<evidence type="ECO:0000259" key="10">
    <source>
        <dbReference type="PROSITE" id="PS51371"/>
    </source>
</evidence>
<dbReference type="InterPro" id="IPR038076">
    <property type="entry name" value="MgtE_N_sf"/>
</dbReference>
<comment type="subunit">
    <text evidence="9">Homodimer.</text>
</comment>
<feature type="domain" description="CBS" evidence="10">
    <location>
        <begin position="114"/>
        <end position="176"/>
    </location>
</feature>
<dbReference type="STRING" id="1332264.BW730_03295"/>
<sequence length="425" mass="45323">MTNEELLEAHEIADRIARLDDVDAALEYRRLPKDLGLEVFEELNPFDQQRLLSGMRDDAYRQILEAMDPDDRSRLLQEAPAVIVKRALAGLSHHERAMTAQLLGYPKGSVGRFMSPEVVTLREGLSVAEALATVRGKGLNADNIYTLAVVDGSRRLVGPVALSDLVLSDPAAPLASAIDEGAVTLSATDEAEGAARLIQETNEPNLLVVDSEGRVVGLLSYDDAMEVLEEADSEDVARQAGAEPWEGHYMSVGVFRLARYRALWLSLLLIAATLTVSVTQAFEATLEQVAALALFIPMLIGAGGNAGAQAATASVRALAVGELRFSDLWRVVWREVRVGLLLGLMLAVLGGIVGSLFVGWQIALVVACSLVLVCAWAATIGGAMPLIARKVGIDPAVVSAPLVTTLVDATGLVIYFLIAKLILGV</sequence>
<dbReference type="GO" id="GO:0046872">
    <property type="term" value="F:metal ion binding"/>
    <property type="evidence" value="ECO:0007669"/>
    <property type="project" value="UniProtKB-KW"/>
</dbReference>
<dbReference type="EMBL" id="CP019606">
    <property type="protein sequence ID" value="AQP46697.1"/>
    <property type="molecule type" value="Genomic_DNA"/>
</dbReference>
<evidence type="ECO:0000256" key="7">
    <source>
        <dbReference type="ARBA" id="ARBA00023136"/>
    </source>
</evidence>
<dbReference type="Pfam" id="PF03448">
    <property type="entry name" value="MgtE_N"/>
    <property type="match status" value="1"/>
</dbReference>
<comment type="function">
    <text evidence="9">Acts as a magnesium transporter.</text>
</comment>
<gene>
    <name evidence="11" type="ORF">BW730_03295</name>
</gene>
<evidence type="ECO:0000256" key="8">
    <source>
        <dbReference type="PROSITE-ProRule" id="PRU00703"/>
    </source>
</evidence>
<comment type="subcellular location">
    <subcellularLocation>
        <location evidence="9">Cell membrane</location>
        <topology evidence="9">Multi-pass membrane protein</topology>
    </subcellularLocation>
    <subcellularLocation>
        <location evidence="1">Membrane</location>
        <topology evidence="1">Multi-pass membrane protein</topology>
    </subcellularLocation>
</comment>
<evidence type="ECO:0000313" key="11">
    <source>
        <dbReference type="EMBL" id="AQP46697.1"/>
    </source>
</evidence>
<dbReference type="Gene3D" id="3.10.580.10">
    <property type="entry name" value="CBS-domain"/>
    <property type="match status" value="1"/>
</dbReference>
<dbReference type="Gene3D" id="1.25.60.10">
    <property type="entry name" value="MgtE N-terminal domain-like"/>
    <property type="match status" value="1"/>
</dbReference>
<keyword evidence="9" id="KW-1003">Cell membrane</keyword>
<protein>
    <recommendedName>
        <fullName evidence="9">Magnesium transporter MgtE</fullName>
    </recommendedName>
</protein>
<dbReference type="Pfam" id="PF00571">
    <property type="entry name" value="CBS"/>
    <property type="match status" value="2"/>
</dbReference>
<dbReference type="PANTHER" id="PTHR43773:SF1">
    <property type="entry name" value="MAGNESIUM TRANSPORTER MGTE"/>
    <property type="match status" value="1"/>
</dbReference>
<dbReference type="KEGG" id="tes:BW730_03295"/>
<dbReference type="SUPFAM" id="SSF161093">
    <property type="entry name" value="MgtE membrane domain-like"/>
    <property type="match status" value="1"/>
</dbReference>
<dbReference type="InterPro" id="IPR006667">
    <property type="entry name" value="SLC41_membr_dom"/>
</dbReference>
<keyword evidence="8" id="KW-0129">CBS domain</keyword>
<dbReference type="AlphaFoldDB" id="A0A1Q2CKQ3"/>
<reference evidence="12" key="1">
    <citation type="submission" date="2017-02" db="EMBL/GenBank/DDBJ databases">
        <title>Tessaracoccus aquaemaris sp. nov., isolated from the intestine of a Korean rockfish, Sebastes schlegelii, in a marine aquaculture pond.</title>
        <authorList>
            <person name="Tak E.J."/>
            <person name="Bae J.-W."/>
        </authorList>
    </citation>
    <scope>NUCLEOTIDE SEQUENCE [LARGE SCALE GENOMIC DNA]</scope>
    <source>
        <strain evidence="12">NSG39</strain>
    </source>
</reference>
<feature type="transmembrane region" description="Helical" evidence="9">
    <location>
        <begin position="400"/>
        <end position="423"/>
    </location>
</feature>
<organism evidence="11 12">
    <name type="scientific">Tessaracoccus aquimaris</name>
    <dbReference type="NCBI Taxonomy" id="1332264"/>
    <lineage>
        <taxon>Bacteria</taxon>
        <taxon>Bacillati</taxon>
        <taxon>Actinomycetota</taxon>
        <taxon>Actinomycetes</taxon>
        <taxon>Propionibacteriales</taxon>
        <taxon>Propionibacteriaceae</taxon>
        <taxon>Tessaracoccus</taxon>
    </lineage>
</organism>
<keyword evidence="4 9" id="KW-0812">Transmembrane</keyword>
<keyword evidence="7 9" id="KW-0472">Membrane</keyword>
<dbReference type="PROSITE" id="PS51371">
    <property type="entry name" value="CBS"/>
    <property type="match status" value="2"/>
</dbReference>
<keyword evidence="5 9" id="KW-0460">Magnesium</keyword>
<dbReference type="InterPro" id="IPR006668">
    <property type="entry name" value="Mg_transptr_MgtE_intracell_dom"/>
</dbReference>
<proteinExistence type="inferred from homology"/>
<dbReference type="SMART" id="SM00116">
    <property type="entry name" value="CBS"/>
    <property type="match status" value="2"/>
</dbReference>
<dbReference type="SUPFAM" id="SSF158791">
    <property type="entry name" value="MgtE N-terminal domain-like"/>
    <property type="match status" value="1"/>
</dbReference>
<feature type="transmembrane region" description="Helical" evidence="9">
    <location>
        <begin position="364"/>
        <end position="388"/>
    </location>
</feature>
<dbReference type="Gene3D" id="1.10.357.20">
    <property type="entry name" value="SLC41 divalent cation transporters, integral membrane domain"/>
    <property type="match status" value="1"/>
</dbReference>
<dbReference type="SMART" id="SM00924">
    <property type="entry name" value="MgtE_N"/>
    <property type="match status" value="1"/>
</dbReference>
<evidence type="ECO:0000256" key="2">
    <source>
        <dbReference type="ARBA" id="ARBA00009749"/>
    </source>
</evidence>
<dbReference type="Pfam" id="PF01769">
    <property type="entry name" value="MgtE"/>
    <property type="match status" value="1"/>
</dbReference>
<dbReference type="RefSeq" id="WP_077685005.1">
    <property type="nucleotide sequence ID" value="NZ_CP019606.1"/>
</dbReference>
<feature type="transmembrane region" description="Helical" evidence="9">
    <location>
        <begin position="338"/>
        <end position="358"/>
    </location>
</feature>
<dbReference type="GO" id="GO:0015095">
    <property type="term" value="F:magnesium ion transmembrane transporter activity"/>
    <property type="evidence" value="ECO:0007669"/>
    <property type="project" value="UniProtKB-UniRule"/>
</dbReference>
<feature type="domain" description="CBS" evidence="10">
    <location>
        <begin position="178"/>
        <end position="234"/>
    </location>
</feature>
<evidence type="ECO:0000313" key="12">
    <source>
        <dbReference type="Proteomes" id="UP000188145"/>
    </source>
</evidence>
<comment type="similarity">
    <text evidence="2 9">Belongs to the SLC41A transporter family.</text>
</comment>
<evidence type="ECO:0000256" key="4">
    <source>
        <dbReference type="ARBA" id="ARBA00022692"/>
    </source>
</evidence>
<keyword evidence="12" id="KW-1185">Reference proteome</keyword>
<feature type="transmembrane region" description="Helical" evidence="9">
    <location>
        <begin position="262"/>
        <end position="282"/>
    </location>
</feature>
<evidence type="ECO:0000256" key="3">
    <source>
        <dbReference type="ARBA" id="ARBA00022448"/>
    </source>
</evidence>